<evidence type="ECO:0000313" key="2">
    <source>
        <dbReference type="Proteomes" id="UP000038045"/>
    </source>
</evidence>
<name>A0A0N5A087_PARTI</name>
<feature type="region of interest" description="Disordered" evidence="1">
    <location>
        <begin position="277"/>
        <end position="296"/>
    </location>
</feature>
<proteinExistence type="predicted"/>
<sequence>MRHRLASLSIRLIGGVPRRTSRAPGRSAPIRRVQADSTTGTDSPARRYLIAESDSPADRMVGLCSRLILDDATPGGSPKKGPPSFLPDDQASPFAGLLCGREAPLWVLKENPDGRQTDELAQPTVDPASPTAWVDSGRLSAAGGVGRRHARADAGGGRAVTRRAVQGRRSGHASVRRLGRLRRRARGGAAPRPPRAGPAADRQSLRPGDDRHDGLFRRHRRAESQGGRDPGHLGGGGRGRLDRRTGGQAARLPRHRHRRRRREMPLADRRARFRRRRHTAGRLRRRCGGAGPVRRTLPAGVGRRLWRARGHGLRPVEPPVRRPHGRLGGVQDPGGGWPALPAQSSCGRVAARTADGDGQGPGRRRKGRGHRPAGHSGRGGPTGLLLPDPRPRGPPLNPFSMWHGRKTPRQQPDGAFSFHRFIRASSSANAR</sequence>
<feature type="compositionally biased region" description="Basic and acidic residues" evidence="1">
    <location>
        <begin position="203"/>
        <end position="216"/>
    </location>
</feature>
<feature type="compositionally biased region" description="Basic residues" evidence="1">
    <location>
        <begin position="277"/>
        <end position="287"/>
    </location>
</feature>
<evidence type="ECO:0000256" key="1">
    <source>
        <dbReference type="SAM" id="MobiDB-lite"/>
    </source>
</evidence>
<organism evidence="2 3">
    <name type="scientific">Parastrongyloides trichosuri</name>
    <name type="common">Possum-specific nematode worm</name>
    <dbReference type="NCBI Taxonomy" id="131310"/>
    <lineage>
        <taxon>Eukaryota</taxon>
        <taxon>Metazoa</taxon>
        <taxon>Ecdysozoa</taxon>
        <taxon>Nematoda</taxon>
        <taxon>Chromadorea</taxon>
        <taxon>Rhabditida</taxon>
        <taxon>Tylenchina</taxon>
        <taxon>Panagrolaimomorpha</taxon>
        <taxon>Strongyloidoidea</taxon>
        <taxon>Strongyloididae</taxon>
        <taxon>Parastrongyloides</taxon>
    </lineage>
</organism>
<feature type="compositionally biased region" description="Basic residues" evidence="1">
    <location>
        <begin position="362"/>
        <end position="373"/>
    </location>
</feature>
<keyword evidence="2" id="KW-1185">Reference proteome</keyword>
<reference evidence="3" key="1">
    <citation type="submission" date="2017-02" db="UniProtKB">
        <authorList>
            <consortium name="WormBaseParasite"/>
        </authorList>
    </citation>
    <scope>IDENTIFICATION</scope>
</reference>
<feature type="compositionally biased region" description="Gly residues" evidence="1">
    <location>
        <begin position="326"/>
        <end position="337"/>
    </location>
</feature>
<dbReference type="WBParaSite" id="PTRK_0001474900.1">
    <property type="protein sequence ID" value="PTRK_0001474900.1"/>
    <property type="gene ID" value="PTRK_0001474900"/>
</dbReference>
<feature type="region of interest" description="Disordered" evidence="1">
    <location>
        <begin position="17"/>
        <end position="45"/>
    </location>
</feature>
<dbReference type="Proteomes" id="UP000038045">
    <property type="component" value="Unplaced"/>
</dbReference>
<protein>
    <submittedName>
        <fullName evidence="3">LigA</fullName>
    </submittedName>
</protein>
<feature type="region of interest" description="Disordered" evidence="1">
    <location>
        <begin position="349"/>
        <end position="431"/>
    </location>
</feature>
<accession>A0A0N5A087</accession>
<feature type="compositionally biased region" description="Basic residues" evidence="1">
    <location>
        <begin position="165"/>
        <end position="186"/>
    </location>
</feature>
<feature type="region of interest" description="Disordered" evidence="1">
    <location>
        <begin position="114"/>
        <end position="263"/>
    </location>
</feature>
<dbReference type="AlphaFoldDB" id="A0A0N5A087"/>
<feature type="region of interest" description="Disordered" evidence="1">
    <location>
        <begin position="314"/>
        <end position="337"/>
    </location>
</feature>
<evidence type="ECO:0000313" key="3">
    <source>
        <dbReference type="WBParaSite" id="PTRK_0001474900.1"/>
    </source>
</evidence>
<feature type="compositionally biased region" description="Basic residues" evidence="1">
    <location>
        <begin position="252"/>
        <end position="262"/>
    </location>
</feature>